<evidence type="ECO:0000259" key="4">
    <source>
        <dbReference type="Pfam" id="PF25390"/>
    </source>
</evidence>
<evidence type="ECO:0000256" key="1">
    <source>
        <dbReference type="ARBA" id="ARBA00022658"/>
    </source>
</evidence>
<organism evidence="5 6">
    <name type="scientific">Castilleja foliolosa</name>
    <dbReference type="NCBI Taxonomy" id="1961234"/>
    <lineage>
        <taxon>Eukaryota</taxon>
        <taxon>Viridiplantae</taxon>
        <taxon>Streptophyta</taxon>
        <taxon>Embryophyta</taxon>
        <taxon>Tracheophyta</taxon>
        <taxon>Spermatophyta</taxon>
        <taxon>Magnoliopsida</taxon>
        <taxon>eudicotyledons</taxon>
        <taxon>Gunneridae</taxon>
        <taxon>Pentapetalae</taxon>
        <taxon>asterids</taxon>
        <taxon>lamiids</taxon>
        <taxon>Lamiales</taxon>
        <taxon>Orobanchaceae</taxon>
        <taxon>Pedicularideae</taxon>
        <taxon>Castillejinae</taxon>
        <taxon>Castilleja</taxon>
    </lineage>
</organism>
<dbReference type="Pfam" id="PF13540">
    <property type="entry name" value="RCC1_2"/>
    <property type="match status" value="1"/>
</dbReference>
<keyword evidence="1" id="KW-0344">Guanine-nucleotide releasing factor</keyword>
<comment type="caution">
    <text evidence="5">The sequence shown here is derived from an EMBL/GenBank/DDBJ whole genome shotgun (WGS) entry which is preliminary data.</text>
</comment>
<gene>
    <name evidence="5" type="ORF">CASFOL_025626</name>
</gene>
<dbReference type="PANTHER" id="PTHR45982:SF1">
    <property type="entry name" value="REGULATOR OF CHROMOSOME CONDENSATION"/>
    <property type="match status" value="1"/>
</dbReference>
<dbReference type="InterPro" id="IPR051553">
    <property type="entry name" value="Ran_GTPase-activating"/>
</dbReference>
<reference evidence="6" key="1">
    <citation type="journal article" date="2024" name="IScience">
        <title>Strigolactones Initiate the Formation of Haustorium-like Structures in Castilleja.</title>
        <authorList>
            <person name="Buerger M."/>
            <person name="Peterson D."/>
            <person name="Chory J."/>
        </authorList>
    </citation>
    <scope>NUCLEOTIDE SEQUENCE [LARGE SCALE GENOMIC DNA]</scope>
</reference>
<evidence type="ECO:0000256" key="2">
    <source>
        <dbReference type="ARBA" id="ARBA00022737"/>
    </source>
</evidence>
<dbReference type="PROSITE" id="PS00626">
    <property type="entry name" value="RCC1_2"/>
    <property type="match status" value="1"/>
</dbReference>
<dbReference type="Pfam" id="PF25390">
    <property type="entry name" value="WD40_RLD"/>
    <property type="match status" value="1"/>
</dbReference>
<feature type="repeat" description="RCC1" evidence="3">
    <location>
        <begin position="522"/>
        <end position="582"/>
    </location>
</feature>
<accession>A0ABD3CVP7</accession>
<feature type="domain" description="RCC1-like" evidence="4">
    <location>
        <begin position="241"/>
        <end position="567"/>
    </location>
</feature>
<name>A0ABD3CVP7_9LAMI</name>
<feature type="repeat" description="RCC1" evidence="3">
    <location>
        <begin position="583"/>
        <end position="618"/>
    </location>
</feature>
<dbReference type="Proteomes" id="UP001632038">
    <property type="component" value="Unassembled WGS sequence"/>
</dbReference>
<dbReference type="Gene3D" id="2.130.10.30">
    <property type="entry name" value="Regulator of chromosome condensation 1/beta-lactamase-inhibitor protein II"/>
    <property type="match status" value="2"/>
</dbReference>
<dbReference type="PROSITE" id="PS50012">
    <property type="entry name" value="RCC1_3"/>
    <property type="match status" value="6"/>
</dbReference>
<dbReference type="EMBL" id="JAVIJP010000032">
    <property type="protein sequence ID" value="KAL3632642.1"/>
    <property type="molecule type" value="Genomic_DNA"/>
</dbReference>
<evidence type="ECO:0000313" key="6">
    <source>
        <dbReference type="Proteomes" id="UP001632038"/>
    </source>
</evidence>
<feature type="repeat" description="RCC1" evidence="3">
    <location>
        <begin position="468"/>
        <end position="521"/>
    </location>
</feature>
<keyword evidence="6" id="KW-1185">Reference proteome</keyword>
<dbReference type="PRINTS" id="PR00633">
    <property type="entry name" value="RCCNDNSATION"/>
</dbReference>
<dbReference type="PANTHER" id="PTHR45982">
    <property type="entry name" value="REGULATOR OF CHROMOSOME CONDENSATION"/>
    <property type="match status" value="1"/>
</dbReference>
<dbReference type="InterPro" id="IPR058923">
    <property type="entry name" value="RCC1-like_dom"/>
</dbReference>
<dbReference type="InterPro" id="IPR000408">
    <property type="entry name" value="Reg_chr_condens"/>
</dbReference>
<feature type="repeat" description="RCC1" evidence="3">
    <location>
        <begin position="358"/>
        <end position="410"/>
    </location>
</feature>
<evidence type="ECO:0000256" key="3">
    <source>
        <dbReference type="PROSITE-ProRule" id="PRU00235"/>
    </source>
</evidence>
<dbReference type="SUPFAM" id="SSF50985">
    <property type="entry name" value="RCC1/BLIP-II"/>
    <property type="match status" value="1"/>
</dbReference>
<evidence type="ECO:0000313" key="5">
    <source>
        <dbReference type="EMBL" id="KAL3632642.1"/>
    </source>
</evidence>
<feature type="repeat" description="RCC1" evidence="3">
    <location>
        <begin position="257"/>
        <end position="308"/>
    </location>
</feature>
<proteinExistence type="predicted"/>
<feature type="repeat" description="RCC1" evidence="3">
    <location>
        <begin position="414"/>
        <end position="467"/>
    </location>
</feature>
<sequence>MKKLYSWHDLLFRVGVGCSGYEDVRVEKLRGRLSAIFCETTFVILDFSVHCAVLTSLFGLTPTKFEEIVEEFNCLSFLYRKKLKVHNPMDITTTIETPSGVEYRNLDTDKQMTIINPPPLANACERQTRHCLGNADPGEFTLSASPCIVLHILSSYNLDPQDLAMLEVTCSFFRRPAQYSSPDFELSLSELAAYYMCQMRAVFRSMSEEQKQELKKTCGGSWKLVLRFLLAGEKGTRREKEQAIAGPGHSIVVTARGQVYSFGTGDVGQLGHGTTDDESKPRLIRSLQGIHIIQASVGDGQTMLVSDAGKVYAFGDSWFGDAEKFVTTPKQVQGSLNDIFVVQVTIGHNLVAVLSREGKVYTIFWGNENKLGHATEENDYEARPLLGALENLPVVQIAAGYCFLLALVCQPSGMSVYSVGCGNGGKLGHGTYNNENQPRLIKQFQTLNLEPIAIAAGYWHSVVLGKDGRVCTWGWANRGCLGHGNGVSSSQPFPKVVEALSNVKAVHVAAGIYTTFVVSENGDVYSFGSDKSSSLGDEQGNMRRMWMPELVTSIEQGNEKVIQISASNCSTSNAHTLALTQSGKLYAFGVGENGQLGVQLAANQTKRAKPERVIIDLA</sequence>
<dbReference type="AlphaFoldDB" id="A0ABD3CVP7"/>
<protein>
    <recommendedName>
        <fullName evidence="4">RCC1-like domain-containing protein</fullName>
    </recommendedName>
</protein>
<dbReference type="InterPro" id="IPR009091">
    <property type="entry name" value="RCC1/BLIP-II"/>
</dbReference>
<keyword evidence="2" id="KW-0677">Repeat</keyword>